<evidence type="ECO:0008006" key="3">
    <source>
        <dbReference type="Google" id="ProtNLM"/>
    </source>
</evidence>
<proteinExistence type="predicted"/>
<dbReference type="EMBL" id="AMGM01000169">
    <property type="protein sequence ID" value="EKB47264.1"/>
    <property type="molecule type" value="Genomic_DNA"/>
</dbReference>
<organism evidence="1 2">
    <name type="scientific">Cecembia lonarensis (strain CCUG 58316 / KCTC 22772 / LW9)</name>
    <dbReference type="NCBI Taxonomy" id="1225176"/>
    <lineage>
        <taxon>Bacteria</taxon>
        <taxon>Pseudomonadati</taxon>
        <taxon>Bacteroidota</taxon>
        <taxon>Cytophagia</taxon>
        <taxon>Cytophagales</taxon>
        <taxon>Cyclobacteriaceae</taxon>
        <taxon>Cecembia</taxon>
    </lineage>
</organism>
<dbReference type="InterPro" id="IPR011044">
    <property type="entry name" value="Quino_amine_DH_bsu"/>
</dbReference>
<dbReference type="OrthoDB" id="823984at2"/>
<keyword evidence="2" id="KW-1185">Reference proteome</keyword>
<dbReference type="AlphaFoldDB" id="K1LT42"/>
<dbReference type="SUPFAM" id="SSF50969">
    <property type="entry name" value="YVTN repeat-like/Quinoprotein amine dehydrogenase"/>
    <property type="match status" value="1"/>
</dbReference>
<reference evidence="1 2" key="1">
    <citation type="journal article" date="2012" name="J. Bacteriol.">
        <title>Draft Genome Sequence of Cecembia lonarensis Strain LW9T, Isolated from Lonar Lake, a Haloalkaline Lake in India.</title>
        <authorList>
            <person name="Shivaji S."/>
            <person name="Ara S."/>
            <person name="Singh A."/>
            <person name="Pinnaka A.K."/>
        </authorList>
    </citation>
    <scope>NUCLEOTIDE SEQUENCE [LARGE SCALE GENOMIC DNA]</scope>
    <source>
        <strain evidence="1 2">LW9</strain>
    </source>
</reference>
<evidence type="ECO:0000313" key="1">
    <source>
        <dbReference type="EMBL" id="EKB47264.1"/>
    </source>
</evidence>
<sequence>MGDLKFKKEWFLILVIFGLVSNSMGQSIITKVSKRNFPLVKKIKGEEILIDDYNHHHHIFVVSDYLLTLVNSGPHNYHVFDKKTYKYLGPIGIRGEGPNEWQIPQTTLGQYEKTKDGLLLWNYDYLRGNFNKINLTKTLASKSAKPIIENTIRINMREFPYFQLFQGNNGKIYATSWIYEQNRGRLKYFDPITKTSKKSELFPKIRNAHLLPSEVLNSLYGAPFDKHPSMDKYVQALFVFNRIDIFDENLKVVKSIVDGDNWQDNYYDAKEINPTENYIRPRINGFNGLAVSENFIFALEAKRNVGTDQEKENESFIRVYNWDGKPVAFLEIEHDLSSIDIDEASGILYATDYTHELVLKFDINQILKR</sequence>
<dbReference type="RefSeq" id="WP_009187155.1">
    <property type="nucleotide sequence ID" value="NZ_AMGM01000169.1"/>
</dbReference>
<gene>
    <name evidence="1" type="ORF">B879_04140</name>
</gene>
<name>K1LT42_CECL9</name>
<protein>
    <recommendedName>
        <fullName evidence="3">TolB-like 6-blade propeller-like</fullName>
    </recommendedName>
</protein>
<dbReference type="Pfam" id="PF15869">
    <property type="entry name" value="TolB_like"/>
    <property type="match status" value="1"/>
</dbReference>
<evidence type="ECO:0000313" key="2">
    <source>
        <dbReference type="Proteomes" id="UP000004478"/>
    </source>
</evidence>
<dbReference type="Proteomes" id="UP000004478">
    <property type="component" value="Unassembled WGS sequence"/>
</dbReference>
<comment type="caution">
    <text evidence="1">The sequence shown here is derived from an EMBL/GenBank/DDBJ whole genome shotgun (WGS) entry which is preliminary data.</text>
</comment>
<accession>K1LT42</accession>